<feature type="transmembrane region" description="Helical" evidence="1">
    <location>
        <begin position="7"/>
        <end position="30"/>
    </location>
</feature>
<reference evidence="2" key="1">
    <citation type="journal article" date="2021" name="Proc. Natl. Acad. Sci. U.S.A.">
        <title>A Catalog of Tens of Thousands of Viruses from Human Metagenomes Reveals Hidden Associations with Chronic Diseases.</title>
        <authorList>
            <person name="Tisza M.J."/>
            <person name="Buck C.B."/>
        </authorList>
    </citation>
    <scope>NUCLEOTIDE SEQUENCE</scope>
    <source>
        <strain evidence="2">Ctu2j3</strain>
    </source>
</reference>
<keyword evidence="1" id="KW-0472">Membrane</keyword>
<dbReference type="EMBL" id="BK016090">
    <property type="protein sequence ID" value="DAF94259.1"/>
    <property type="molecule type" value="Genomic_DNA"/>
</dbReference>
<accession>A0A8S5UIK2</accession>
<organism evidence="2">
    <name type="scientific">Myoviridae sp. ctu2j3</name>
    <dbReference type="NCBI Taxonomy" id="2825197"/>
    <lineage>
        <taxon>Viruses</taxon>
        <taxon>Duplodnaviria</taxon>
        <taxon>Heunggongvirae</taxon>
        <taxon>Uroviricota</taxon>
        <taxon>Caudoviricetes</taxon>
    </lineage>
</organism>
<name>A0A8S5UIK2_9CAUD</name>
<dbReference type="EMBL" id="BK016090">
    <property type="protein sequence ID" value="DAF94152.1"/>
    <property type="molecule type" value="Genomic_DNA"/>
</dbReference>
<sequence>MPRSESILIGAFYILNFRLSAIGLSVVQAASTSV</sequence>
<proteinExistence type="predicted"/>
<evidence type="ECO:0000313" key="2">
    <source>
        <dbReference type="EMBL" id="DAF94259.1"/>
    </source>
</evidence>
<protein>
    <submittedName>
        <fullName evidence="2">Uncharacterized protein</fullName>
    </submittedName>
</protein>
<keyword evidence="1" id="KW-1133">Transmembrane helix</keyword>
<keyword evidence="1" id="KW-0812">Transmembrane</keyword>
<evidence type="ECO:0000256" key="1">
    <source>
        <dbReference type="SAM" id="Phobius"/>
    </source>
</evidence>